<evidence type="ECO:0000256" key="1">
    <source>
        <dbReference type="ARBA" id="ARBA00010982"/>
    </source>
</evidence>
<dbReference type="SUPFAM" id="SSF53901">
    <property type="entry name" value="Thiolase-like"/>
    <property type="match status" value="2"/>
</dbReference>
<gene>
    <name evidence="8" type="ORF">GGR38_003051</name>
</gene>
<evidence type="ECO:0000256" key="2">
    <source>
        <dbReference type="ARBA" id="ARBA00022679"/>
    </source>
</evidence>
<organism evidence="8 9">
    <name type="scientific">Novosphingobium sediminicola</name>
    <dbReference type="NCBI Taxonomy" id="563162"/>
    <lineage>
        <taxon>Bacteria</taxon>
        <taxon>Pseudomonadati</taxon>
        <taxon>Pseudomonadota</taxon>
        <taxon>Alphaproteobacteria</taxon>
        <taxon>Sphingomonadales</taxon>
        <taxon>Sphingomonadaceae</taxon>
        <taxon>Novosphingobium</taxon>
    </lineage>
</organism>
<evidence type="ECO:0000256" key="5">
    <source>
        <dbReference type="RuleBase" id="RU003557"/>
    </source>
</evidence>
<evidence type="ECO:0000313" key="8">
    <source>
        <dbReference type="EMBL" id="MBB3956094.1"/>
    </source>
</evidence>
<reference evidence="8 9" key="1">
    <citation type="submission" date="2020-08" db="EMBL/GenBank/DDBJ databases">
        <title>Genomic Encyclopedia of Type Strains, Phase IV (KMG-IV): sequencing the most valuable type-strain genomes for metagenomic binning, comparative biology and taxonomic classification.</title>
        <authorList>
            <person name="Goeker M."/>
        </authorList>
    </citation>
    <scope>NUCLEOTIDE SEQUENCE [LARGE SCALE GENOMIC DNA]</scope>
    <source>
        <strain evidence="8 9">DSM 27057</strain>
    </source>
</reference>
<feature type="domain" description="Thiolase N-terminal" evidence="6">
    <location>
        <begin position="5"/>
        <end position="259"/>
    </location>
</feature>
<evidence type="ECO:0000259" key="6">
    <source>
        <dbReference type="Pfam" id="PF00108"/>
    </source>
</evidence>
<dbReference type="PIRSF" id="PIRSF000429">
    <property type="entry name" value="Ac-CoA_Ac_transf"/>
    <property type="match status" value="1"/>
</dbReference>
<feature type="active site" description="Proton acceptor" evidence="4">
    <location>
        <position position="346"/>
    </location>
</feature>
<dbReference type="EC" id="2.3.1.9" evidence="8"/>
<dbReference type="NCBIfam" id="NF005077">
    <property type="entry name" value="PRK06504.1"/>
    <property type="match status" value="1"/>
</dbReference>
<dbReference type="GO" id="GO:0003985">
    <property type="term" value="F:acetyl-CoA C-acetyltransferase activity"/>
    <property type="evidence" value="ECO:0007669"/>
    <property type="project" value="UniProtKB-EC"/>
</dbReference>
<sequence length="390" mass="39871">MAEAYIVAVARSAGGKRGGRLAGVHPADLAGRVLAGLIDRAGIDPALVEDVIMGCACPGGEQGANIARNAVLAGGLPESVSGTHVDRQCGSSQQAVHFAAATVMAGVMDVVIAAGVESMTRVPMGLPWTLAAKHGFGTYRSPGIEARYPDTPFSQFGGAEMLAKKYGLTRDVLDAYALESHRRAAAATAAGKFDAEIIPLEVVTPEGEAVIHKTDEGIRADASLEKISSVKLLTEGGVISAANASQICDGAAAVLVVNERGLKALGLKPLARIHQMTVLGHDPVIMLEAPIPATQRALAKAGMGIGDIDLYEVNEAFAPVPLAWAQALGADAARMNVHGGAIALGHPLGGSGAKLMATLVSALHSTGGRYGLQTMCEAGGMANVTIVERL</sequence>
<dbReference type="PROSITE" id="PS00737">
    <property type="entry name" value="THIOLASE_2"/>
    <property type="match status" value="1"/>
</dbReference>
<name>A0A7W6G6T7_9SPHN</name>
<dbReference type="PANTHER" id="PTHR43365:SF1">
    <property type="entry name" value="ACETYL-COA C-ACYLTRANSFERASE"/>
    <property type="match status" value="1"/>
</dbReference>
<evidence type="ECO:0000259" key="7">
    <source>
        <dbReference type="Pfam" id="PF02803"/>
    </source>
</evidence>
<dbReference type="EMBL" id="JACIDX010000011">
    <property type="protein sequence ID" value="MBB3956094.1"/>
    <property type="molecule type" value="Genomic_DNA"/>
</dbReference>
<protein>
    <submittedName>
        <fullName evidence="8">Acetyl-CoA C-acetyltransferase</fullName>
        <ecNumber evidence="8">2.3.1.9</ecNumber>
    </submittedName>
</protein>
<dbReference type="Proteomes" id="UP000548867">
    <property type="component" value="Unassembled WGS sequence"/>
</dbReference>
<keyword evidence="2 5" id="KW-0808">Transferase</keyword>
<accession>A0A7W6G6T7</accession>
<dbReference type="NCBIfam" id="TIGR01930">
    <property type="entry name" value="AcCoA-C-Actrans"/>
    <property type="match status" value="1"/>
</dbReference>
<feature type="active site" description="Acyl-thioester intermediate" evidence="4">
    <location>
        <position position="89"/>
    </location>
</feature>
<comment type="similarity">
    <text evidence="1 5">Belongs to the thiolase-like superfamily. Thiolase family.</text>
</comment>
<dbReference type="Gene3D" id="3.40.47.10">
    <property type="match status" value="2"/>
</dbReference>
<feature type="domain" description="Thiolase C-terminal" evidence="7">
    <location>
        <begin position="267"/>
        <end position="389"/>
    </location>
</feature>
<dbReference type="InterPro" id="IPR016039">
    <property type="entry name" value="Thiolase-like"/>
</dbReference>
<dbReference type="Pfam" id="PF02803">
    <property type="entry name" value="Thiolase_C"/>
    <property type="match status" value="1"/>
</dbReference>
<dbReference type="Pfam" id="PF00108">
    <property type="entry name" value="Thiolase_N"/>
    <property type="match status" value="1"/>
</dbReference>
<evidence type="ECO:0000256" key="4">
    <source>
        <dbReference type="PIRSR" id="PIRSR000429-1"/>
    </source>
</evidence>
<evidence type="ECO:0000313" key="9">
    <source>
        <dbReference type="Proteomes" id="UP000548867"/>
    </source>
</evidence>
<dbReference type="InterPro" id="IPR002155">
    <property type="entry name" value="Thiolase"/>
</dbReference>
<dbReference type="InterPro" id="IPR020617">
    <property type="entry name" value="Thiolase_C"/>
</dbReference>
<comment type="caution">
    <text evidence="8">The sequence shown here is derived from an EMBL/GenBank/DDBJ whole genome shotgun (WGS) entry which is preliminary data.</text>
</comment>
<dbReference type="InterPro" id="IPR020613">
    <property type="entry name" value="Thiolase_CS"/>
</dbReference>
<keyword evidence="3 5" id="KW-0012">Acyltransferase</keyword>
<dbReference type="CDD" id="cd00751">
    <property type="entry name" value="thiolase"/>
    <property type="match status" value="1"/>
</dbReference>
<evidence type="ECO:0000256" key="3">
    <source>
        <dbReference type="ARBA" id="ARBA00023315"/>
    </source>
</evidence>
<proteinExistence type="inferred from homology"/>
<dbReference type="RefSeq" id="WP_183626971.1">
    <property type="nucleotide sequence ID" value="NZ_JACIDX010000011.1"/>
</dbReference>
<dbReference type="AlphaFoldDB" id="A0A7W6G6T7"/>
<dbReference type="PANTHER" id="PTHR43365">
    <property type="entry name" value="BLR7806 PROTEIN"/>
    <property type="match status" value="1"/>
</dbReference>
<keyword evidence="9" id="KW-1185">Reference proteome</keyword>
<feature type="active site" description="Proton acceptor" evidence="4">
    <location>
        <position position="376"/>
    </location>
</feature>
<dbReference type="InterPro" id="IPR020616">
    <property type="entry name" value="Thiolase_N"/>
</dbReference>